<name>M0NDP4_9EURY</name>
<dbReference type="AlphaFoldDB" id="M0NDP4"/>
<keyword evidence="3" id="KW-1185">Reference proteome</keyword>
<evidence type="ECO:0000313" key="3">
    <source>
        <dbReference type="Proteomes" id="UP000011625"/>
    </source>
</evidence>
<organism evidence="2 3">
    <name type="scientific">Halococcus salifodinae DSM 8989</name>
    <dbReference type="NCBI Taxonomy" id="1227456"/>
    <lineage>
        <taxon>Archaea</taxon>
        <taxon>Methanobacteriati</taxon>
        <taxon>Methanobacteriota</taxon>
        <taxon>Stenosarchaea group</taxon>
        <taxon>Halobacteria</taxon>
        <taxon>Halobacteriales</taxon>
        <taxon>Halococcaceae</taxon>
        <taxon>Halococcus</taxon>
    </lineage>
</organism>
<protein>
    <submittedName>
        <fullName evidence="2">Uncharacterized protein</fullName>
    </submittedName>
</protein>
<dbReference type="EMBL" id="AOME01000010">
    <property type="protein sequence ID" value="EMA55678.1"/>
    <property type="molecule type" value="Genomic_DNA"/>
</dbReference>
<proteinExistence type="predicted"/>
<evidence type="ECO:0000313" key="2">
    <source>
        <dbReference type="EMBL" id="EMA55678.1"/>
    </source>
</evidence>
<feature type="compositionally biased region" description="Basic and acidic residues" evidence="1">
    <location>
        <begin position="28"/>
        <end position="43"/>
    </location>
</feature>
<feature type="region of interest" description="Disordered" evidence="1">
    <location>
        <begin position="1"/>
        <end position="43"/>
    </location>
</feature>
<dbReference type="Proteomes" id="UP000011625">
    <property type="component" value="Unassembled WGS sequence"/>
</dbReference>
<evidence type="ECO:0000256" key="1">
    <source>
        <dbReference type="SAM" id="MobiDB-lite"/>
    </source>
</evidence>
<accession>M0NDP4</accession>
<comment type="caution">
    <text evidence="2">The sequence shown here is derived from an EMBL/GenBank/DDBJ whole genome shotgun (WGS) entry which is preliminary data.</text>
</comment>
<reference evidence="2 3" key="1">
    <citation type="journal article" date="2014" name="PLoS Genet.">
        <title>Phylogenetically driven sequencing of extremely halophilic archaea reveals strategies for static and dynamic osmo-response.</title>
        <authorList>
            <person name="Becker E.A."/>
            <person name="Seitzer P.M."/>
            <person name="Tritt A."/>
            <person name="Larsen D."/>
            <person name="Krusor M."/>
            <person name="Yao A.I."/>
            <person name="Wu D."/>
            <person name="Madern D."/>
            <person name="Eisen J.A."/>
            <person name="Darling A.E."/>
            <person name="Facciotti M.T."/>
        </authorList>
    </citation>
    <scope>NUCLEOTIDE SEQUENCE [LARGE SCALE GENOMIC DNA]</scope>
    <source>
        <strain evidence="2 3">DSM 8989</strain>
    </source>
</reference>
<gene>
    <name evidence="2" type="ORF">C450_01012</name>
</gene>
<sequence>MAASYTRDAESRSARVTDSGSAGGNVKFLDEQDESRRDSKRSTRGFTHEFARLVCIFGIGEFAARNREELRERHLPRASAIMLTLPASTAPLRGHEGIIQ</sequence>